<dbReference type="Gene3D" id="1.10.150.130">
    <property type="match status" value="1"/>
</dbReference>
<keyword evidence="2" id="KW-0233">DNA recombination</keyword>
<evidence type="ECO:0000313" key="4">
    <source>
        <dbReference type="Proteomes" id="UP001168821"/>
    </source>
</evidence>
<gene>
    <name evidence="3" type="ORF">Zmor_006615</name>
</gene>
<accession>A0AA38MNA9</accession>
<dbReference type="Proteomes" id="UP001168821">
    <property type="component" value="Unassembled WGS sequence"/>
</dbReference>
<dbReference type="GO" id="GO:0015074">
    <property type="term" value="P:DNA integration"/>
    <property type="evidence" value="ECO:0007669"/>
    <property type="project" value="InterPro"/>
</dbReference>
<dbReference type="GO" id="GO:0006310">
    <property type="term" value="P:DNA recombination"/>
    <property type="evidence" value="ECO:0007669"/>
    <property type="project" value="UniProtKB-KW"/>
</dbReference>
<dbReference type="EMBL" id="JALNTZ010000002">
    <property type="protein sequence ID" value="KAJ3662259.1"/>
    <property type="molecule type" value="Genomic_DNA"/>
</dbReference>
<dbReference type="InterPro" id="IPR013762">
    <property type="entry name" value="Integrase-like_cat_sf"/>
</dbReference>
<dbReference type="SUPFAM" id="SSF56349">
    <property type="entry name" value="DNA breaking-rejoining enzymes"/>
    <property type="match status" value="1"/>
</dbReference>
<comment type="caution">
    <text evidence="3">The sequence shown here is derived from an EMBL/GenBank/DDBJ whole genome shotgun (WGS) entry which is preliminary data.</text>
</comment>
<organism evidence="3 4">
    <name type="scientific">Zophobas morio</name>
    <dbReference type="NCBI Taxonomy" id="2755281"/>
    <lineage>
        <taxon>Eukaryota</taxon>
        <taxon>Metazoa</taxon>
        <taxon>Ecdysozoa</taxon>
        <taxon>Arthropoda</taxon>
        <taxon>Hexapoda</taxon>
        <taxon>Insecta</taxon>
        <taxon>Pterygota</taxon>
        <taxon>Neoptera</taxon>
        <taxon>Endopterygota</taxon>
        <taxon>Coleoptera</taxon>
        <taxon>Polyphaga</taxon>
        <taxon>Cucujiformia</taxon>
        <taxon>Tenebrionidae</taxon>
        <taxon>Zophobas</taxon>
    </lineage>
</organism>
<proteinExistence type="predicted"/>
<reference evidence="3" key="1">
    <citation type="journal article" date="2023" name="G3 (Bethesda)">
        <title>Whole genome assemblies of Zophobas morio and Tenebrio molitor.</title>
        <authorList>
            <person name="Kaur S."/>
            <person name="Stinson S.A."/>
            <person name="diCenzo G.C."/>
        </authorList>
    </citation>
    <scope>NUCLEOTIDE SEQUENCE</scope>
    <source>
        <strain evidence="3">QUZm001</strain>
    </source>
</reference>
<dbReference type="InterPro" id="IPR010998">
    <property type="entry name" value="Integrase_recombinase_N"/>
</dbReference>
<keyword evidence="4" id="KW-1185">Reference proteome</keyword>
<evidence type="ECO:0000313" key="3">
    <source>
        <dbReference type="EMBL" id="KAJ3662259.1"/>
    </source>
</evidence>
<keyword evidence="1" id="KW-0238">DNA-binding</keyword>
<name>A0AA38MNA9_9CUCU</name>
<protein>
    <submittedName>
        <fullName evidence="3">Uncharacterized protein</fullName>
    </submittedName>
</protein>
<dbReference type="GO" id="GO:0003677">
    <property type="term" value="F:DNA binding"/>
    <property type="evidence" value="ECO:0007669"/>
    <property type="project" value="UniProtKB-KW"/>
</dbReference>
<evidence type="ECO:0000256" key="2">
    <source>
        <dbReference type="ARBA" id="ARBA00023172"/>
    </source>
</evidence>
<dbReference type="AlphaFoldDB" id="A0AA38MNA9"/>
<dbReference type="InterPro" id="IPR011010">
    <property type="entry name" value="DNA_brk_join_enz"/>
</dbReference>
<sequence>MSDEDVEIASTPPDVVAGAQAAVESLLPRKSASIYEASYARFLKYCKERNIKKYSENAVLSFFVELANDKKMKSSSLWSHYSMVRSLLHIREKVDISKYLNLRAFLKKHQRENYQAKKSAVLTKHQFLTFLAKTPDEKYLGTKIVLLFGISGACRCDELVKMKVQDIEDHGSIIYVKIPDSKTSAKNLIVQTTSNPTYVTHRWSEMSLGLYQFLKIIQVPVKVDFSK</sequence>
<evidence type="ECO:0000256" key="1">
    <source>
        <dbReference type="ARBA" id="ARBA00023125"/>
    </source>
</evidence>
<dbReference type="Gene3D" id="1.10.443.10">
    <property type="entry name" value="Intergrase catalytic core"/>
    <property type="match status" value="1"/>
</dbReference>